<evidence type="ECO:0000313" key="4">
    <source>
        <dbReference type="Proteomes" id="UP000660729"/>
    </source>
</evidence>
<evidence type="ECO:0000256" key="2">
    <source>
        <dbReference type="SAM" id="Phobius"/>
    </source>
</evidence>
<evidence type="ECO:0000256" key="1">
    <source>
        <dbReference type="SAM" id="MobiDB-lite"/>
    </source>
</evidence>
<reference evidence="3" key="1">
    <citation type="submission" date="2020-04" db="EMBL/GenBank/DDBJ databases">
        <title>Draft genome resource of the tomato pathogen Pseudocercospora fuligena.</title>
        <authorList>
            <person name="Zaccaron A."/>
        </authorList>
    </citation>
    <scope>NUCLEOTIDE SEQUENCE</scope>
    <source>
        <strain evidence="3">PF001</strain>
    </source>
</reference>
<feature type="compositionally biased region" description="Polar residues" evidence="1">
    <location>
        <begin position="289"/>
        <end position="308"/>
    </location>
</feature>
<dbReference type="EMBL" id="JABCIY010000056">
    <property type="protein sequence ID" value="KAF7194692.1"/>
    <property type="molecule type" value="Genomic_DNA"/>
</dbReference>
<keyword evidence="2" id="KW-1133">Transmembrane helix</keyword>
<feature type="region of interest" description="Disordered" evidence="1">
    <location>
        <begin position="28"/>
        <end position="110"/>
    </location>
</feature>
<proteinExistence type="predicted"/>
<feature type="region of interest" description="Disordered" evidence="1">
    <location>
        <begin position="260"/>
        <end position="308"/>
    </location>
</feature>
<feature type="compositionally biased region" description="Low complexity" evidence="1">
    <location>
        <begin position="58"/>
        <end position="73"/>
    </location>
</feature>
<gene>
    <name evidence="3" type="ORF">HII31_03954</name>
</gene>
<evidence type="ECO:0008006" key="5">
    <source>
        <dbReference type="Google" id="ProtNLM"/>
    </source>
</evidence>
<feature type="compositionally biased region" description="Low complexity" evidence="1">
    <location>
        <begin position="28"/>
        <end position="51"/>
    </location>
</feature>
<name>A0A8H6RPZ6_9PEZI</name>
<dbReference type="OrthoDB" id="5425782at2759"/>
<feature type="compositionally biased region" description="Low complexity" evidence="1">
    <location>
        <begin position="84"/>
        <end position="105"/>
    </location>
</feature>
<protein>
    <recommendedName>
        <fullName evidence="5">Mid2 domain-containing protein</fullName>
    </recommendedName>
</protein>
<feature type="transmembrane region" description="Helical" evidence="2">
    <location>
        <begin position="227"/>
        <end position="249"/>
    </location>
</feature>
<evidence type="ECO:0000313" key="3">
    <source>
        <dbReference type="EMBL" id="KAF7194692.1"/>
    </source>
</evidence>
<dbReference type="AlphaFoldDB" id="A0A8H6RPZ6"/>
<accession>A0A8H6RPZ6</accession>
<keyword evidence="4" id="KW-1185">Reference proteome</keyword>
<keyword evidence="2" id="KW-0472">Membrane</keyword>
<sequence>MFSFFAQIRAENIPDGILPKNKRQVVGTGVTTSTTMASTSDTPSSTAEPTSQTSQAETTPTTSDNTPTSQPTSDAETTPTSDQTTAAETTAPTSTVPTTIDVTTTNADGSTVTSRIATRTAVAGSGTTGIVKTTSGKSSDLVVVGSSTINRSTLSSATVITSALVASETQRSTYTSYWTSDGTAYSSLVTTEQVVASTTGYATATISPSLADGGSGGSSLSTSSKKIIGGVVGGIGGAILVGGLAVVAWRIWGKKKRQAVPQDEYMDSQNDSLRKERIASGSGLERYQQPHNAPYQNPGGSVNTASNF</sequence>
<keyword evidence="2" id="KW-0812">Transmembrane</keyword>
<feature type="compositionally biased region" description="Polar residues" evidence="1">
    <location>
        <begin position="74"/>
        <end position="83"/>
    </location>
</feature>
<organism evidence="3 4">
    <name type="scientific">Pseudocercospora fuligena</name>
    <dbReference type="NCBI Taxonomy" id="685502"/>
    <lineage>
        <taxon>Eukaryota</taxon>
        <taxon>Fungi</taxon>
        <taxon>Dikarya</taxon>
        <taxon>Ascomycota</taxon>
        <taxon>Pezizomycotina</taxon>
        <taxon>Dothideomycetes</taxon>
        <taxon>Dothideomycetidae</taxon>
        <taxon>Mycosphaerellales</taxon>
        <taxon>Mycosphaerellaceae</taxon>
        <taxon>Pseudocercospora</taxon>
    </lineage>
</organism>
<comment type="caution">
    <text evidence="3">The sequence shown here is derived from an EMBL/GenBank/DDBJ whole genome shotgun (WGS) entry which is preliminary data.</text>
</comment>
<dbReference type="Proteomes" id="UP000660729">
    <property type="component" value="Unassembled WGS sequence"/>
</dbReference>